<evidence type="ECO:0000256" key="5">
    <source>
        <dbReference type="ARBA" id="ARBA00023065"/>
    </source>
</evidence>
<evidence type="ECO:0000256" key="2">
    <source>
        <dbReference type="ARBA" id="ARBA00022967"/>
    </source>
</evidence>
<evidence type="ECO:0000256" key="7">
    <source>
        <dbReference type="ARBA" id="ARBA00023201"/>
    </source>
</evidence>
<evidence type="ECO:0000256" key="3">
    <source>
        <dbReference type="ARBA" id="ARBA00023027"/>
    </source>
</evidence>
<evidence type="ECO:0000259" key="11">
    <source>
        <dbReference type="Pfam" id="PF24836"/>
    </source>
</evidence>
<comment type="subunit">
    <text evidence="8">Composed of six subunits; NqrA, NqrB, NqrC, NqrD, NqrE and NqrF.</text>
</comment>
<dbReference type="InterPro" id="IPR022615">
    <property type="entry name" value="NqrA_C_domain"/>
</dbReference>
<keyword evidence="5 8" id="KW-0406">Ion transport</keyword>
<feature type="domain" description="NqrA N-terminal barrel-sandwich hybrid" evidence="9">
    <location>
        <begin position="21"/>
        <end position="91"/>
    </location>
</feature>
<evidence type="ECO:0000256" key="6">
    <source>
        <dbReference type="ARBA" id="ARBA00023075"/>
    </source>
</evidence>
<dbReference type="GO" id="GO:0006814">
    <property type="term" value="P:sodium ion transport"/>
    <property type="evidence" value="ECO:0007669"/>
    <property type="project" value="UniProtKB-UniRule"/>
</dbReference>
<dbReference type="Proteomes" id="UP000183447">
    <property type="component" value="Unassembled WGS sequence"/>
</dbReference>
<keyword evidence="7 8" id="KW-0739">Sodium transport</keyword>
<proteinExistence type="inferred from homology"/>
<protein>
    <recommendedName>
        <fullName evidence="8">Na(+)-translocating NADH-quinone reductase subunit A</fullName>
        <shortName evidence="8">Na(+)-NQR subunit A</shortName>
        <shortName evidence="8">Na(+)-translocating NQR subunit A</shortName>
        <ecNumber evidence="8">7.2.1.1</ecNumber>
    </recommendedName>
    <alternativeName>
        <fullName evidence="8">NQR complex subunit A</fullName>
    </alternativeName>
    <alternativeName>
        <fullName evidence="8">NQR-1 subunit A</fullName>
    </alternativeName>
</protein>
<evidence type="ECO:0000313" key="12">
    <source>
        <dbReference type="EMBL" id="SFZ80848.1"/>
    </source>
</evidence>
<dbReference type="OrthoDB" id="9774536at2"/>
<evidence type="ECO:0000256" key="4">
    <source>
        <dbReference type="ARBA" id="ARBA00023053"/>
    </source>
</evidence>
<sequence>MTIRISGGLTPWFGPAAYGQQTRIAVSSCGMLGADVPRLRPALHVTEGSSVAAGDLLITDRKRPEIRIVAPVGGVVSDIVRGARRGVDRLILATGGDAERRFASPDPLDRPGLVALMIEAGIWPCLRTRPFEAVPRPDQNPDALFITAIDTRPLAPDPAAIIAPRAEWFDRGASALQHLSAGRTYLCHAAGASLPTPEGVTAAAFSGAHPAGLVGTHIHRLHPVGAGGQVWHIGYQDVIALGHLLAKGTIWTRRIVGVAGDGIDQPMLVETVPGADLHELTRGRLPATPVRLMSGSPIDGRIGRHLARGDVQVSVLRHAPAPERRGLATRAADWLMRGNGAIVPHALHERAAPPGVLAVPFLRAISVGDVETARRLGALELAEHDLALLGHVDGRGGEYGRMLRQVLDQLEAER</sequence>
<dbReference type="STRING" id="665118.SAMN02983003_0167"/>
<dbReference type="HAMAP" id="MF_00425">
    <property type="entry name" value="NqrA"/>
    <property type="match status" value="1"/>
</dbReference>
<dbReference type="GO" id="GO:0016655">
    <property type="term" value="F:oxidoreductase activity, acting on NAD(P)H, quinone or similar compound as acceptor"/>
    <property type="evidence" value="ECO:0007669"/>
    <property type="project" value="UniProtKB-UniRule"/>
</dbReference>
<evidence type="ECO:0000256" key="8">
    <source>
        <dbReference type="HAMAP-Rule" id="MF_00425"/>
    </source>
</evidence>
<comment type="similarity">
    <text evidence="8">Belongs to the NqrA family.</text>
</comment>
<dbReference type="InterPro" id="IPR008703">
    <property type="entry name" value="NqrA"/>
</dbReference>
<dbReference type="Pfam" id="PF11973">
    <property type="entry name" value="NQRA_SLBB"/>
    <property type="match status" value="1"/>
</dbReference>
<dbReference type="AlphaFoldDB" id="A0A1K2HSF1"/>
<dbReference type="RefSeq" id="WP_084603157.1">
    <property type="nucleotide sequence ID" value="NZ_FPKU01000001.1"/>
</dbReference>
<dbReference type="EMBL" id="FPKU01000001">
    <property type="protein sequence ID" value="SFZ80848.1"/>
    <property type="molecule type" value="Genomic_DNA"/>
</dbReference>
<keyword evidence="2 8" id="KW-1278">Translocase</keyword>
<comment type="catalytic activity">
    <reaction evidence="8">
        <text>a ubiquinone + n Na(+)(in) + NADH + H(+) = a ubiquinol + n Na(+)(out) + NAD(+)</text>
        <dbReference type="Rhea" id="RHEA:47748"/>
        <dbReference type="Rhea" id="RHEA-COMP:9565"/>
        <dbReference type="Rhea" id="RHEA-COMP:9566"/>
        <dbReference type="ChEBI" id="CHEBI:15378"/>
        <dbReference type="ChEBI" id="CHEBI:16389"/>
        <dbReference type="ChEBI" id="CHEBI:17976"/>
        <dbReference type="ChEBI" id="CHEBI:29101"/>
        <dbReference type="ChEBI" id="CHEBI:57540"/>
        <dbReference type="ChEBI" id="CHEBI:57945"/>
        <dbReference type="EC" id="7.2.1.1"/>
    </reaction>
</comment>
<keyword evidence="13" id="KW-1185">Reference proteome</keyword>
<feature type="domain" description="NqrA second alpha/beta" evidence="11">
    <location>
        <begin position="110"/>
        <end position="249"/>
    </location>
</feature>
<keyword evidence="6 8" id="KW-0830">Ubiquinone</keyword>
<dbReference type="Pfam" id="PF24836">
    <property type="entry name" value="NQRA_2nd"/>
    <property type="match status" value="1"/>
</dbReference>
<dbReference type="InterPro" id="IPR056148">
    <property type="entry name" value="NQRA_2nd"/>
</dbReference>
<keyword evidence="1 8" id="KW-0813">Transport</keyword>
<dbReference type="PANTHER" id="PTHR37839:SF1">
    <property type="entry name" value="NA(+)-TRANSLOCATING NADH-QUINONE REDUCTASE SUBUNIT A"/>
    <property type="match status" value="1"/>
</dbReference>
<gene>
    <name evidence="8" type="primary">nqrA</name>
    <name evidence="12" type="ORF">SAMN02983003_0167</name>
</gene>
<keyword evidence="3 8" id="KW-0520">NAD</keyword>
<evidence type="ECO:0000259" key="10">
    <source>
        <dbReference type="Pfam" id="PF11973"/>
    </source>
</evidence>
<dbReference type="InterPro" id="IPR056147">
    <property type="entry name" value="NQRA_N"/>
</dbReference>
<keyword evidence="4 8" id="KW-0915">Sodium</keyword>
<reference evidence="12 13" key="1">
    <citation type="submission" date="2016-11" db="EMBL/GenBank/DDBJ databases">
        <authorList>
            <person name="Jaros S."/>
            <person name="Januszkiewicz K."/>
            <person name="Wedrychowicz H."/>
        </authorList>
    </citation>
    <scope>NUCLEOTIDE SEQUENCE [LARGE SCALE GENOMIC DNA]</scope>
    <source>
        <strain evidence="12 13">ATCC 23634</strain>
    </source>
</reference>
<organism evidence="12 13">
    <name type="scientific">Devosia enhydra</name>
    <dbReference type="NCBI Taxonomy" id="665118"/>
    <lineage>
        <taxon>Bacteria</taxon>
        <taxon>Pseudomonadati</taxon>
        <taxon>Pseudomonadota</taxon>
        <taxon>Alphaproteobacteria</taxon>
        <taxon>Hyphomicrobiales</taxon>
        <taxon>Devosiaceae</taxon>
        <taxon>Devosia</taxon>
    </lineage>
</organism>
<dbReference type="PANTHER" id="PTHR37839">
    <property type="entry name" value="NA(+)-TRANSLOCATING NADH-QUINONE REDUCTASE SUBUNIT A"/>
    <property type="match status" value="1"/>
</dbReference>
<feature type="domain" description="Na(+)-translocating NADH-quinone reductase subunit A C-terminal" evidence="10">
    <location>
        <begin position="255"/>
        <end position="301"/>
    </location>
</feature>
<comment type="function">
    <text evidence="8">NQR complex catalyzes the reduction of ubiquinone-1 to ubiquinol by two successive reactions, coupled with the transport of Na(+) ions from the cytoplasm to the periplasm. NqrA to NqrE are probably involved in the second step, the conversion of ubisemiquinone to ubiquinol.</text>
</comment>
<evidence type="ECO:0000259" key="9">
    <source>
        <dbReference type="Pfam" id="PF05896"/>
    </source>
</evidence>
<name>A0A1K2HSF1_9HYPH</name>
<dbReference type="EC" id="7.2.1.1" evidence="8"/>
<evidence type="ECO:0000313" key="13">
    <source>
        <dbReference type="Proteomes" id="UP000183447"/>
    </source>
</evidence>
<dbReference type="Pfam" id="PF05896">
    <property type="entry name" value="NQRA_N"/>
    <property type="match status" value="1"/>
</dbReference>
<evidence type="ECO:0000256" key="1">
    <source>
        <dbReference type="ARBA" id="ARBA00022448"/>
    </source>
</evidence>
<accession>A0A1K2HSF1</accession>